<evidence type="ECO:0000259" key="2">
    <source>
        <dbReference type="Pfam" id="PF18885"/>
    </source>
</evidence>
<dbReference type="InterPro" id="IPR043708">
    <property type="entry name" value="DUF5648"/>
</dbReference>
<protein>
    <recommendedName>
        <fullName evidence="2">DUF5648 domain-containing protein</fullName>
    </recommendedName>
</protein>
<organism evidence="3 4">
    <name type="scientific">Isoalcanivorax pacificus W11-5</name>
    <dbReference type="NCBI Taxonomy" id="391936"/>
    <lineage>
        <taxon>Bacteria</taxon>
        <taxon>Pseudomonadati</taxon>
        <taxon>Pseudomonadota</taxon>
        <taxon>Gammaproteobacteria</taxon>
        <taxon>Oceanospirillales</taxon>
        <taxon>Alcanivoracaceae</taxon>
        <taxon>Isoalcanivorax</taxon>
    </lineage>
</organism>
<dbReference type="EMBL" id="CP004387">
    <property type="protein sequence ID" value="AJD48769.1"/>
    <property type="molecule type" value="Genomic_DNA"/>
</dbReference>
<accession>A0A0B4XKG0</accession>
<dbReference type="HOGENOM" id="CLU_451037_0_0_6"/>
<evidence type="ECO:0000256" key="1">
    <source>
        <dbReference type="SAM" id="SignalP"/>
    </source>
</evidence>
<dbReference type="Pfam" id="PF18885">
    <property type="entry name" value="DUF5648"/>
    <property type="match status" value="1"/>
</dbReference>
<dbReference type="RefSeq" id="WP_008736889.1">
    <property type="nucleotide sequence ID" value="NZ_CP004387.1"/>
</dbReference>
<proteinExistence type="predicted"/>
<feature type="chain" id="PRO_5002111950" description="DUF5648 domain-containing protein" evidence="1">
    <location>
        <begin position="25"/>
        <end position="605"/>
    </location>
</feature>
<dbReference type="Proteomes" id="UP000006764">
    <property type="component" value="Chromosome"/>
</dbReference>
<name>A0A0B4XKG0_9GAMM</name>
<keyword evidence="1" id="KW-0732">Signal</keyword>
<feature type="domain" description="DUF5648" evidence="2">
    <location>
        <begin position="447"/>
        <end position="567"/>
    </location>
</feature>
<feature type="signal peptide" evidence="1">
    <location>
        <begin position="1"/>
        <end position="24"/>
    </location>
</feature>
<keyword evidence="4" id="KW-1185">Reference proteome</keyword>
<gene>
    <name evidence="3" type="ORF">S7S_11785</name>
</gene>
<dbReference type="KEGG" id="apac:S7S_11785"/>
<dbReference type="STRING" id="391936.S7S_11785"/>
<evidence type="ECO:0000313" key="3">
    <source>
        <dbReference type="EMBL" id="AJD48769.1"/>
    </source>
</evidence>
<sequence>MSRPARIILATTLAAWTPSLYADAAQQAPAYIELRRDVLINADLWTDTPKILAANFGFEGIIGVPGLQDADDLAQAVAAGAGVNLDWAALDPAPPLRNLTSAAGVAGVVVAGFGATTLHADAMPIEVSWPLLPSSVSPDNIEITLNTGETVNPDAAALNPNYDHNERHVIVVFGEFGNRLTPGSVGAIYPVAVSFVPGASPLMAVGPDGPVSIVGLSAPSTNPYLAGPALVGAKLSHFSPAGDFPPPALSGAFPNDAYSLYGEDAEYRLRLFTSGGFSPDGVSGFLPTDFELFFRLHARDSNGNAVILDKTGQVYDLGAGQLEIVGLAEVGAPAEGVPERAYYAEDHDNYFDVVLKGDEAAMRLLESVELPTEAVPGYNPIYNPGGPGRTPDAGTVYTRPALPQLFPIAQALDAPQTVSYAAQTLESYDLDENLPVVFHLQAPGAADILTSNAQHATALIDDEGYALVQVAFANETARPGVRDVIGYVSDDGDRLYTLDASEQTQLDADARWTREGRAFGAFAESWPGLAPVHRFYDTGTGRHFFTADKQAGQQRKHAEYQGIAWQAALFVQPEPAPVRSRSSGGSVALLGLLGMALLWGRRRST</sequence>
<dbReference type="AlphaFoldDB" id="A0A0B4XKG0"/>
<evidence type="ECO:0000313" key="4">
    <source>
        <dbReference type="Proteomes" id="UP000006764"/>
    </source>
</evidence>
<reference evidence="3 4" key="1">
    <citation type="journal article" date="2012" name="J. Bacteriol.">
        <title>Genome sequence of an alkane-degrading bacterium, Alcanivorax pacificus type strain W11-5, isolated from deep sea sediment.</title>
        <authorList>
            <person name="Lai Q."/>
            <person name="Shao Z."/>
        </authorList>
    </citation>
    <scope>NUCLEOTIDE SEQUENCE [LARGE SCALE GENOMIC DNA]</scope>
    <source>
        <strain evidence="3 4">W11-5</strain>
    </source>
</reference>